<dbReference type="PANTHER" id="PTHR42921">
    <property type="entry name" value="ACETOACETYL-COA SYNTHETASE"/>
    <property type="match status" value="1"/>
</dbReference>
<dbReference type="InterPro" id="IPR020845">
    <property type="entry name" value="AMP-binding_CS"/>
</dbReference>
<dbReference type="PROSITE" id="PS00455">
    <property type="entry name" value="AMP_BINDING"/>
    <property type="match status" value="1"/>
</dbReference>
<dbReference type="AlphaFoldDB" id="A0A0D2CL49"/>
<dbReference type="InterPro" id="IPR045851">
    <property type="entry name" value="AMP-bd_C_sf"/>
</dbReference>
<dbReference type="RefSeq" id="XP_016244515.1">
    <property type="nucleotide sequence ID" value="XM_016397324.1"/>
</dbReference>
<organism evidence="2 3">
    <name type="scientific">Cladophialophora immunda</name>
    <dbReference type="NCBI Taxonomy" id="569365"/>
    <lineage>
        <taxon>Eukaryota</taxon>
        <taxon>Fungi</taxon>
        <taxon>Dikarya</taxon>
        <taxon>Ascomycota</taxon>
        <taxon>Pezizomycotina</taxon>
        <taxon>Eurotiomycetes</taxon>
        <taxon>Chaetothyriomycetidae</taxon>
        <taxon>Chaetothyriales</taxon>
        <taxon>Herpotrichiellaceae</taxon>
        <taxon>Cladophialophora</taxon>
    </lineage>
</organism>
<feature type="domain" description="AMP-dependent synthetase/ligase" evidence="1">
    <location>
        <begin position="113"/>
        <end position="498"/>
    </location>
</feature>
<evidence type="ECO:0000259" key="1">
    <source>
        <dbReference type="Pfam" id="PF00501"/>
    </source>
</evidence>
<accession>A0A0D2CL49</accession>
<dbReference type="Pfam" id="PF00501">
    <property type="entry name" value="AMP-binding"/>
    <property type="match status" value="1"/>
</dbReference>
<keyword evidence="3" id="KW-1185">Reference proteome</keyword>
<dbReference type="GeneID" id="27349220"/>
<proteinExistence type="predicted"/>
<dbReference type="VEuPathDB" id="FungiDB:PV07_10026"/>
<dbReference type="SUPFAM" id="SSF56801">
    <property type="entry name" value="Acetyl-CoA synthetase-like"/>
    <property type="match status" value="1"/>
</dbReference>
<dbReference type="OrthoDB" id="10253869at2759"/>
<dbReference type="Proteomes" id="UP000054466">
    <property type="component" value="Unassembled WGS sequence"/>
</dbReference>
<dbReference type="STRING" id="569365.A0A0D2CL49"/>
<dbReference type="EMBL" id="KN847045">
    <property type="protein sequence ID" value="KIW24299.1"/>
    <property type="molecule type" value="Genomic_DNA"/>
</dbReference>
<dbReference type="PANTHER" id="PTHR42921:SF4">
    <property type="entry name" value="ACETOACETYL-COA SYNTHASE (AFU_ORTHOLOGUE AFUA_8G04770)"/>
    <property type="match status" value="1"/>
</dbReference>
<sequence length="695" mass="77441">MGSSSADGCRRQILWQHSDVKNTHLERFRKFVNHRRGLCLLNYRDLYLYSVQRYPDFWHDVFEFSDLIYTGSYRTVVEASVPMESIPKWFPDVRINLAENLLFGPRKPDLKIAVTSIREGNANVTHTSWAELRLKVGKLVSALRGHGIKKGDRVAVIASNSLDTLSILVATVSIGAILTSTSTDMGTKAILDRLSQTRPALVFMEDFAVYGGKVTDLRPKAIEVVGSLKQLEEFRQLVIVPRFDLVTDLSSIPLSSSFEGFLSKAIDTKLVFETASFDQPCFILYSSGTTGKPKCIVHGAGNILISQKKELLLHFEIDDASAQMIFTTTAWAMYNKSITSLLNGARVVTYDGSPFYPDRKVLLRICEEQKLTHLGISPRYLDELQRHNINPRDVANLSSLRMVNVTGATLLPEQAHWFYEKAFPPHVHLANSAGSTDTACQFAAQNVLLPVYPGELQSAALGMKIEVFEPRDDRDGEGAVQGRPVSADAAGELVISAPFPTMPVMFWGQDGGKRYHGSYFAAFKGVWTQGDFIKIHSDTGGIEFLGRSDGVLNPSGVRFGSAEIYSVLQEFPQIVDSICVGQRRRHDLDESVFLFVLLRPSVRFTAKLVSDIKLAIRKRLSARHVPKYIFECKEIPMTLTNKKMELPVKRIVSGDFNVSTAAIANPGSLKFFEQFFRVEELEARGNGLDGVSARL</sequence>
<name>A0A0D2CL49_9EURO</name>
<evidence type="ECO:0000313" key="2">
    <source>
        <dbReference type="EMBL" id="KIW24299.1"/>
    </source>
</evidence>
<dbReference type="InterPro" id="IPR000873">
    <property type="entry name" value="AMP-dep_synth/lig_dom"/>
</dbReference>
<dbReference type="HOGENOM" id="CLU_000022_3_3_1"/>
<dbReference type="GO" id="GO:0030729">
    <property type="term" value="F:acetoacetate-CoA ligase activity"/>
    <property type="evidence" value="ECO:0007669"/>
    <property type="project" value="InterPro"/>
</dbReference>
<evidence type="ECO:0000313" key="3">
    <source>
        <dbReference type="Proteomes" id="UP000054466"/>
    </source>
</evidence>
<dbReference type="Gene3D" id="3.30.300.30">
    <property type="match status" value="1"/>
</dbReference>
<dbReference type="Gene3D" id="3.40.50.12780">
    <property type="entry name" value="N-terminal domain of ligase-like"/>
    <property type="match status" value="1"/>
</dbReference>
<dbReference type="InterPro" id="IPR042099">
    <property type="entry name" value="ANL_N_sf"/>
</dbReference>
<reference evidence="2 3" key="1">
    <citation type="submission" date="2015-01" db="EMBL/GenBank/DDBJ databases">
        <title>The Genome Sequence of Cladophialophora immunda CBS83496.</title>
        <authorList>
            <consortium name="The Broad Institute Genomics Platform"/>
            <person name="Cuomo C."/>
            <person name="de Hoog S."/>
            <person name="Gorbushina A."/>
            <person name="Stielow B."/>
            <person name="Teixiera M."/>
            <person name="Abouelleil A."/>
            <person name="Chapman S.B."/>
            <person name="Priest M."/>
            <person name="Young S.K."/>
            <person name="Wortman J."/>
            <person name="Nusbaum C."/>
            <person name="Birren B."/>
        </authorList>
    </citation>
    <scope>NUCLEOTIDE SEQUENCE [LARGE SCALE GENOMIC DNA]</scope>
    <source>
        <strain evidence="2 3">CBS 83496</strain>
    </source>
</reference>
<dbReference type="GO" id="GO:0006629">
    <property type="term" value="P:lipid metabolic process"/>
    <property type="evidence" value="ECO:0007669"/>
    <property type="project" value="InterPro"/>
</dbReference>
<gene>
    <name evidence="2" type="ORF">PV07_10026</name>
</gene>
<dbReference type="InterPro" id="IPR005914">
    <property type="entry name" value="Acac_CoA_synth"/>
</dbReference>
<protein>
    <submittedName>
        <fullName evidence="2">Acetoacetate-CoA ligase</fullName>
    </submittedName>
</protein>
<dbReference type="NCBIfam" id="TIGR01217">
    <property type="entry name" value="ac_ac_CoA_syn"/>
    <property type="match status" value="1"/>
</dbReference>
<keyword evidence="2" id="KW-0436">Ligase</keyword>